<dbReference type="PANTHER" id="PTHR44591">
    <property type="entry name" value="STRESS RESPONSE REGULATOR PROTEIN 1"/>
    <property type="match status" value="1"/>
</dbReference>
<accession>A0AAJ5ZDD6</accession>
<evidence type="ECO:0000256" key="1">
    <source>
        <dbReference type="ARBA" id="ARBA00022553"/>
    </source>
</evidence>
<dbReference type="InterPro" id="IPR011006">
    <property type="entry name" value="CheY-like_superfamily"/>
</dbReference>
<dbReference type="EMBL" id="CP046147">
    <property type="protein sequence ID" value="WFG39342.1"/>
    <property type="molecule type" value="Genomic_DNA"/>
</dbReference>
<feature type="domain" description="Response regulatory" evidence="3">
    <location>
        <begin position="3"/>
        <end position="119"/>
    </location>
</feature>
<dbReference type="RefSeq" id="WP_342822933.1">
    <property type="nucleotide sequence ID" value="NZ_CP046146.1"/>
</dbReference>
<dbReference type="Gene3D" id="3.40.50.2300">
    <property type="match status" value="1"/>
</dbReference>
<dbReference type="SMART" id="SM00448">
    <property type="entry name" value="REC"/>
    <property type="match status" value="1"/>
</dbReference>
<evidence type="ECO:0000313" key="5">
    <source>
        <dbReference type="EMBL" id="WFG39342.1"/>
    </source>
</evidence>
<dbReference type="GO" id="GO:0000160">
    <property type="term" value="P:phosphorelay signal transduction system"/>
    <property type="evidence" value="ECO:0007669"/>
    <property type="project" value="InterPro"/>
</dbReference>
<dbReference type="PROSITE" id="PS50110">
    <property type="entry name" value="RESPONSE_REGULATORY"/>
    <property type="match status" value="1"/>
</dbReference>
<organism evidence="5 6">
    <name type="scientific">Candidatus Lucifugimonas marina</name>
    <dbReference type="NCBI Taxonomy" id="3038979"/>
    <lineage>
        <taxon>Bacteria</taxon>
        <taxon>Bacillati</taxon>
        <taxon>Chloroflexota</taxon>
        <taxon>Dehalococcoidia</taxon>
        <taxon>SAR202 cluster</taxon>
        <taxon>Candidatus Lucifugimonadales</taxon>
        <taxon>Candidatus Lucifugimonadaceae</taxon>
        <taxon>Candidatus Lucifugimonas</taxon>
    </lineage>
</organism>
<dbReference type="AlphaFoldDB" id="A0AAJ5ZDD6"/>
<name>A0AAJ5ZDD6_9CHLR</name>
<dbReference type="InterPro" id="IPR050595">
    <property type="entry name" value="Bact_response_regulator"/>
</dbReference>
<dbReference type="InterPro" id="IPR001789">
    <property type="entry name" value="Sig_transdc_resp-reg_receiver"/>
</dbReference>
<keyword evidence="6" id="KW-1185">Reference proteome</keyword>
<evidence type="ECO:0000313" key="7">
    <source>
        <dbReference type="Proteomes" id="UP001321249"/>
    </source>
</evidence>
<evidence type="ECO:0000313" key="6">
    <source>
        <dbReference type="Proteomes" id="UP001219901"/>
    </source>
</evidence>
<dbReference type="PANTHER" id="PTHR44591:SF3">
    <property type="entry name" value="RESPONSE REGULATORY DOMAIN-CONTAINING PROTEIN"/>
    <property type="match status" value="1"/>
</dbReference>
<gene>
    <name evidence="4" type="ORF">GKO46_02440</name>
    <name evidence="5" type="ORF">GKO48_06820</name>
</gene>
<reference evidence="5" key="2">
    <citation type="journal article" date="2023" name="Nat. Commun.">
        <title>Cultivation of marine bacteria of the SAR202 clade.</title>
        <authorList>
            <person name="Lim Y."/>
            <person name="Seo J.H."/>
            <person name="Giovannoni S.J."/>
            <person name="Kang I."/>
            <person name="Cho J.C."/>
        </authorList>
    </citation>
    <scope>NUCLEOTIDE SEQUENCE</scope>
    <source>
        <strain evidence="5">JH1073</strain>
    </source>
</reference>
<reference evidence="6 7" key="1">
    <citation type="submission" date="2019-11" db="EMBL/GenBank/DDBJ databases">
        <authorList>
            <person name="Cho J.-C."/>
        </authorList>
    </citation>
    <scope>NUCLEOTIDE SEQUENCE [LARGE SCALE GENOMIC DNA]</scope>
    <source>
        <strain evidence="5 6">JH1073</strain>
        <strain evidence="4 7">JH702</strain>
    </source>
</reference>
<evidence type="ECO:0000256" key="2">
    <source>
        <dbReference type="PROSITE-ProRule" id="PRU00169"/>
    </source>
</evidence>
<protein>
    <submittedName>
        <fullName evidence="5">Response regulator</fullName>
    </submittedName>
</protein>
<dbReference type="Proteomes" id="UP001219901">
    <property type="component" value="Chromosome"/>
</dbReference>
<reference evidence="6" key="3">
    <citation type="submission" date="2023-06" db="EMBL/GenBank/DDBJ databases">
        <title>Pangenomics reveal diversification of enzyme families and niche specialization in globally abundant SAR202 bacteria.</title>
        <authorList>
            <person name="Saw J.H.W."/>
        </authorList>
    </citation>
    <scope>NUCLEOTIDE SEQUENCE [LARGE SCALE GENOMIC DNA]</scope>
    <source>
        <strain evidence="6">JH1073</strain>
    </source>
</reference>
<proteinExistence type="predicted"/>
<dbReference type="Proteomes" id="UP001321249">
    <property type="component" value="Unassembled WGS sequence"/>
</dbReference>
<dbReference type="SUPFAM" id="SSF52172">
    <property type="entry name" value="CheY-like"/>
    <property type="match status" value="1"/>
</dbReference>
<evidence type="ECO:0000259" key="3">
    <source>
        <dbReference type="PROSITE" id="PS50110"/>
    </source>
</evidence>
<feature type="modified residue" description="4-aspartylphosphate" evidence="2">
    <location>
        <position position="52"/>
    </location>
</feature>
<dbReference type="Pfam" id="PF00072">
    <property type="entry name" value="Response_reg"/>
    <property type="match status" value="1"/>
</dbReference>
<dbReference type="EMBL" id="WMBE01000001">
    <property type="protein sequence ID" value="MDG0865929.1"/>
    <property type="molecule type" value="Genomic_DNA"/>
</dbReference>
<sequence>MARILLVDDSPDVRLALATILEDAGHDVVEAEDGDQVFDLAVAESPNLVLLDVMMPRVNGFDALATLKADTRTSPIPVIMVTAKGRPEDMAMARSLGAVEYITKPWADGDVELRVDWALAADHEQKSR</sequence>
<keyword evidence="1 2" id="KW-0597">Phosphoprotein</keyword>
<evidence type="ECO:0000313" key="4">
    <source>
        <dbReference type="EMBL" id="MDG0865929.1"/>
    </source>
</evidence>